<sequence length="170" mass="19071">MECRVLVTTKVDIPTQSSMWVSVKIPSQEHLAPIALVEPFAQNQPVQLVSGVIQTETINDVKINIVNFSDENVTLHSKTVICTCISVTENKSENYEHGCNIKKDIVDKQNNILPDFLSDLLLRSSNNITQNESEKVKSLLIQYQDVFVKDSSDLGLTYVLEHKINLIEGT</sequence>
<evidence type="ECO:0000313" key="2">
    <source>
        <dbReference type="Proteomes" id="UP000828390"/>
    </source>
</evidence>
<accession>A0A9D4DAS7</accession>
<proteinExistence type="predicted"/>
<dbReference type="EMBL" id="JAIWYP010000011">
    <property type="protein sequence ID" value="KAH3741470.1"/>
    <property type="molecule type" value="Genomic_DNA"/>
</dbReference>
<evidence type="ECO:0000313" key="1">
    <source>
        <dbReference type="EMBL" id="KAH3741470.1"/>
    </source>
</evidence>
<reference evidence="1" key="2">
    <citation type="submission" date="2020-11" db="EMBL/GenBank/DDBJ databases">
        <authorList>
            <person name="McCartney M.A."/>
            <person name="Auch B."/>
            <person name="Kono T."/>
            <person name="Mallez S."/>
            <person name="Becker A."/>
            <person name="Gohl D.M."/>
            <person name="Silverstein K.A.T."/>
            <person name="Koren S."/>
            <person name="Bechman K.B."/>
            <person name="Herman A."/>
            <person name="Abrahante J.E."/>
            <person name="Garbe J."/>
        </authorList>
    </citation>
    <scope>NUCLEOTIDE SEQUENCE</scope>
    <source>
        <strain evidence="1">Duluth1</strain>
        <tissue evidence="1">Whole animal</tissue>
    </source>
</reference>
<dbReference type="AlphaFoldDB" id="A0A9D4DAS7"/>
<dbReference type="Proteomes" id="UP000828390">
    <property type="component" value="Unassembled WGS sequence"/>
</dbReference>
<reference evidence="1" key="1">
    <citation type="journal article" date="2019" name="bioRxiv">
        <title>The Genome of the Zebra Mussel, Dreissena polymorpha: A Resource for Invasive Species Research.</title>
        <authorList>
            <person name="McCartney M.A."/>
            <person name="Auch B."/>
            <person name="Kono T."/>
            <person name="Mallez S."/>
            <person name="Zhang Y."/>
            <person name="Obille A."/>
            <person name="Becker A."/>
            <person name="Abrahante J.E."/>
            <person name="Garbe J."/>
            <person name="Badalamenti J.P."/>
            <person name="Herman A."/>
            <person name="Mangelson H."/>
            <person name="Liachko I."/>
            <person name="Sullivan S."/>
            <person name="Sone E.D."/>
            <person name="Koren S."/>
            <person name="Silverstein K.A.T."/>
            <person name="Beckman K.B."/>
            <person name="Gohl D.M."/>
        </authorList>
    </citation>
    <scope>NUCLEOTIDE SEQUENCE</scope>
    <source>
        <strain evidence="1">Duluth1</strain>
        <tissue evidence="1">Whole animal</tissue>
    </source>
</reference>
<protein>
    <submittedName>
        <fullName evidence="1">Uncharacterized protein</fullName>
    </submittedName>
</protein>
<keyword evidence="2" id="KW-1185">Reference proteome</keyword>
<comment type="caution">
    <text evidence="1">The sequence shown here is derived from an EMBL/GenBank/DDBJ whole genome shotgun (WGS) entry which is preliminary data.</text>
</comment>
<gene>
    <name evidence="1" type="ORF">DPMN_048195</name>
</gene>
<name>A0A9D4DAS7_DREPO</name>
<organism evidence="1 2">
    <name type="scientific">Dreissena polymorpha</name>
    <name type="common">Zebra mussel</name>
    <name type="synonym">Mytilus polymorpha</name>
    <dbReference type="NCBI Taxonomy" id="45954"/>
    <lineage>
        <taxon>Eukaryota</taxon>
        <taxon>Metazoa</taxon>
        <taxon>Spiralia</taxon>
        <taxon>Lophotrochozoa</taxon>
        <taxon>Mollusca</taxon>
        <taxon>Bivalvia</taxon>
        <taxon>Autobranchia</taxon>
        <taxon>Heteroconchia</taxon>
        <taxon>Euheterodonta</taxon>
        <taxon>Imparidentia</taxon>
        <taxon>Neoheterodontei</taxon>
        <taxon>Myida</taxon>
        <taxon>Dreissenoidea</taxon>
        <taxon>Dreissenidae</taxon>
        <taxon>Dreissena</taxon>
    </lineage>
</organism>